<geneLocation type="plasmid" evidence="13">
    <name>pVEu</name>
</geneLocation>
<dbReference type="Proteomes" id="UP000501443">
    <property type="component" value="Plasmid pveu"/>
</dbReference>
<evidence type="ECO:0000256" key="6">
    <source>
        <dbReference type="ARBA" id="ARBA00022692"/>
    </source>
</evidence>
<evidence type="ECO:0000256" key="8">
    <source>
        <dbReference type="ARBA" id="ARBA00022989"/>
    </source>
</evidence>
<evidence type="ECO:0000256" key="3">
    <source>
        <dbReference type="ARBA" id="ARBA00022448"/>
    </source>
</evidence>
<evidence type="ECO:0000256" key="2">
    <source>
        <dbReference type="ARBA" id="ARBA00005452"/>
    </source>
</evidence>
<dbReference type="GO" id="GO:0005886">
    <property type="term" value="C:plasma membrane"/>
    <property type="evidence" value="ECO:0007669"/>
    <property type="project" value="UniProtKB-SubCell"/>
</dbReference>
<reference evidence="11" key="3">
    <citation type="submission" date="2022-11" db="EMBL/GenBank/DDBJ databases">
        <title>Role of the vibriolysin VemA secreted by the emergent pathogen Vibrio europaeus in the colonization of Manila clam mucus.</title>
        <authorList>
            <person name="Martinez C."/>
            <person name="Rodriguez S."/>
            <person name="Vences A."/>
            <person name="Barja J.L."/>
            <person name="Toranzo A.E."/>
            <person name="Dubert J."/>
        </authorList>
    </citation>
    <scope>NUCLEOTIDE SEQUENCE</scope>
    <source>
        <strain evidence="11">3454</strain>
    </source>
</reference>
<comment type="function">
    <text evidence="10">Involved in transporting aromatic amino acids across the cytoplasmic membrane.</text>
</comment>
<evidence type="ECO:0000313" key="12">
    <source>
        <dbReference type="EMBL" id="OAM96772.1"/>
    </source>
</evidence>
<protein>
    <recommendedName>
        <fullName evidence="10">Aromatic amino acid permease</fullName>
    </recommendedName>
</protein>
<keyword evidence="6 10" id="KW-0812">Transmembrane</keyword>
<feature type="transmembrane region" description="Helical" evidence="10">
    <location>
        <begin position="275"/>
        <end position="297"/>
    </location>
</feature>
<feature type="transmembrane region" description="Helical" evidence="10">
    <location>
        <begin position="86"/>
        <end position="107"/>
    </location>
</feature>
<evidence type="ECO:0000256" key="10">
    <source>
        <dbReference type="RuleBase" id="RU367149"/>
    </source>
</evidence>
<reference evidence="12" key="1">
    <citation type="submission" date="2016-03" db="EMBL/GenBank/DDBJ databases">
        <title>Draft genome sequence of the Vibrio tubiashii subs. europaeus.</title>
        <authorList>
            <person name="Spinard E."/>
            <person name="Dubert J."/>
            <person name="Nelson D.R."/>
            <person name="Barja J.L."/>
        </authorList>
    </citation>
    <scope>NUCLEOTIDE SEQUENCE [LARGE SCALE GENOMIC DNA]</scope>
    <source>
        <strain evidence="12">PP2-638</strain>
        <plasmid evidence="12">p251_like</plasmid>
    </source>
</reference>
<evidence type="ECO:0000313" key="13">
    <source>
        <dbReference type="EMBL" id="QJY38127.1"/>
    </source>
</evidence>
<evidence type="ECO:0000313" key="11">
    <source>
        <dbReference type="EMBL" id="MDC5743474.1"/>
    </source>
</evidence>
<dbReference type="Gene3D" id="1.20.1740.10">
    <property type="entry name" value="Amino acid/polyamine transporter I"/>
    <property type="match status" value="1"/>
</dbReference>
<dbReference type="GO" id="GO:0015173">
    <property type="term" value="F:aromatic amino acid transmembrane transporter activity"/>
    <property type="evidence" value="ECO:0007669"/>
    <property type="project" value="UniProtKB-UniRule"/>
</dbReference>
<dbReference type="EMBL" id="CP053542">
    <property type="protein sequence ID" value="QJY38127.1"/>
    <property type="molecule type" value="Genomic_DNA"/>
</dbReference>
<proteinExistence type="inferred from homology"/>
<evidence type="ECO:0000313" key="14">
    <source>
        <dbReference type="Proteomes" id="UP000501443"/>
    </source>
</evidence>
<evidence type="ECO:0000256" key="4">
    <source>
        <dbReference type="ARBA" id="ARBA00022475"/>
    </source>
</evidence>
<feature type="transmembrane region" description="Helical" evidence="10">
    <location>
        <begin position="341"/>
        <end position="359"/>
    </location>
</feature>
<evidence type="ECO:0000313" key="15">
    <source>
        <dbReference type="Proteomes" id="UP001150001"/>
    </source>
</evidence>
<keyword evidence="4 10" id="KW-1003">Cell membrane</keyword>
<evidence type="ECO:0000256" key="9">
    <source>
        <dbReference type="ARBA" id="ARBA00023136"/>
    </source>
</evidence>
<keyword evidence="3 10" id="KW-0813">Transport</keyword>
<dbReference type="OrthoDB" id="18749at2"/>
<name>A0A178J3Z7_9VIBR</name>
<geneLocation type="plasmid" evidence="14">
    <name>pveu</name>
</geneLocation>
<comment type="similarity">
    <text evidence="2 10">Belongs to the amino acid/polyamine transporter 2 family. Mtr/TnaB/TyrP permease subfamily.</text>
</comment>
<dbReference type="AlphaFoldDB" id="A0A178J3Z7"/>
<dbReference type="Proteomes" id="UP000094761">
    <property type="component" value="Unassembled WGS sequence"/>
</dbReference>
<dbReference type="Pfam" id="PF03222">
    <property type="entry name" value="Trp_Tyr_perm"/>
    <property type="match status" value="1"/>
</dbReference>
<dbReference type="EMBL" id="LUAX01000008">
    <property type="protein sequence ID" value="OAM96772.1"/>
    <property type="molecule type" value="Genomic_DNA"/>
</dbReference>
<dbReference type="PANTHER" id="PTHR46997">
    <property type="entry name" value="LOW AFFINITY TRYPTOPHAN PERMEASE-RELATED"/>
    <property type="match status" value="1"/>
</dbReference>
<gene>
    <name evidence="12" type="ORF">AZ468_24085</name>
    <name evidence="13" type="ORF">HOO69_16260</name>
    <name evidence="11" type="ORF">OPW20_25775</name>
</gene>
<feature type="transmembrane region" description="Helical" evidence="10">
    <location>
        <begin position="41"/>
        <end position="65"/>
    </location>
</feature>
<feature type="transmembrane region" description="Helical" evidence="10">
    <location>
        <begin position="184"/>
        <end position="203"/>
    </location>
</feature>
<feature type="transmembrane region" description="Helical" evidence="10">
    <location>
        <begin position="119"/>
        <end position="137"/>
    </location>
</feature>
<dbReference type="InterPro" id="IPR013059">
    <property type="entry name" value="Trp_tyr_transpt"/>
</dbReference>
<keyword evidence="9 10" id="KW-0472">Membrane</keyword>
<keyword evidence="12" id="KW-0614">Plasmid</keyword>
<evidence type="ECO:0000256" key="5">
    <source>
        <dbReference type="ARBA" id="ARBA00022519"/>
    </source>
</evidence>
<dbReference type="Proteomes" id="UP001150001">
    <property type="component" value="Unassembled WGS sequence"/>
</dbReference>
<keyword evidence="15" id="KW-1185">Reference proteome</keyword>
<geneLocation type="plasmid" evidence="12">
    <name>p251_like</name>
</geneLocation>
<dbReference type="RefSeq" id="WP_069669780.1">
    <property type="nucleotide sequence ID" value="NZ_CP053542.1"/>
</dbReference>
<evidence type="ECO:0000256" key="7">
    <source>
        <dbReference type="ARBA" id="ARBA00022970"/>
    </source>
</evidence>
<feature type="transmembrane region" description="Helical" evidence="10">
    <location>
        <begin position="215"/>
        <end position="234"/>
    </location>
</feature>
<keyword evidence="8 10" id="KW-1133">Transmembrane helix</keyword>
<dbReference type="NCBIfam" id="TIGR00837">
    <property type="entry name" value="araaP"/>
    <property type="match status" value="1"/>
</dbReference>
<keyword evidence="7 10" id="KW-0029">Amino-acid transport</keyword>
<dbReference type="GO" id="GO:0003333">
    <property type="term" value="P:amino acid transmembrane transport"/>
    <property type="evidence" value="ECO:0007669"/>
    <property type="project" value="InterPro"/>
</dbReference>
<feature type="transmembrane region" description="Helical" evidence="10">
    <location>
        <begin position="12"/>
        <end position="35"/>
    </location>
</feature>
<keyword evidence="5 10" id="KW-0997">Cell inner membrane</keyword>
<dbReference type="EMBL" id="JAPFIT010000033">
    <property type="protein sequence ID" value="MDC5743474.1"/>
    <property type="molecule type" value="Genomic_DNA"/>
</dbReference>
<dbReference type="PANTHER" id="PTHR46997:SF1">
    <property type="entry name" value="LOW AFFINITY TRYPTOPHAN PERMEASE-RELATED"/>
    <property type="match status" value="1"/>
</dbReference>
<feature type="transmembrane region" description="Helical" evidence="10">
    <location>
        <begin position="379"/>
        <end position="407"/>
    </location>
</feature>
<sequence length="412" mass="45514">METTSQSKKPSLIGGVCIIASICIGAGMLGLPTVGAGAWTLWSLFTMFVTMIVMTLSGCLILEVLQTYPYTSSFSTLTQDLLGTPMTWLNNIMVYFVGAILLYAYISSAGQLLHQYLDISVPYASIAFTALFSYVVWHSTFWVDRLSVLLMIIVIFTFAFSATQLAFHIDVDHVVGIVSWQQSQYIWALFPIAVASFGYHHAVSSMRDYYRNERMAQYSLIGGTSIAFLCYAIWLVCVYGNLPQAAFHAVIEQGGNIDALLEAVNQFIPHRYTTIFINSFSTAALLSSFVGVGLGVFDFLADMLHFDNSRRGRTKTWAATFLPPLLCSLLLPFGFVSAIALAAAAAAIWMCLIPALLVYKTRQKRHNPSPTYRVYGGNITLLIVFVFGLGIIVINLLSVFNALPVFWSKPFS</sequence>
<evidence type="ECO:0000256" key="1">
    <source>
        <dbReference type="ARBA" id="ARBA00004429"/>
    </source>
</evidence>
<dbReference type="InterPro" id="IPR018227">
    <property type="entry name" value="Amino_acid_transport_2"/>
</dbReference>
<comment type="subcellular location">
    <subcellularLocation>
        <location evidence="1 10">Cell inner membrane</location>
        <topology evidence="1 10">Multi-pass membrane protein</topology>
    </subcellularLocation>
</comment>
<organism evidence="12">
    <name type="scientific">Vibrio europaeus</name>
    <dbReference type="NCBI Taxonomy" id="300876"/>
    <lineage>
        <taxon>Bacteria</taxon>
        <taxon>Pseudomonadati</taxon>
        <taxon>Pseudomonadota</taxon>
        <taxon>Gammaproteobacteria</taxon>
        <taxon>Vibrionales</taxon>
        <taxon>Vibrionaceae</taxon>
        <taxon>Vibrio</taxon>
        <taxon>Vibrio oreintalis group</taxon>
    </lineage>
</organism>
<feature type="transmembrane region" description="Helical" evidence="10">
    <location>
        <begin position="149"/>
        <end position="169"/>
    </location>
</feature>
<dbReference type="PRINTS" id="PR00166">
    <property type="entry name" value="AROAAPRMEASE"/>
</dbReference>
<feature type="transmembrane region" description="Helical" evidence="10">
    <location>
        <begin position="317"/>
        <end position="335"/>
    </location>
</feature>
<accession>A0A178J3Z7</accession>
<reference evidence="13 14" key="2">
    <citation type="submission" date="2020-05" db="EMBL/GenBank/DDBJ databases">
        <title>First description outside Europe of the emergent pathogen for shellfish aquaculture Vibrio europaeus.</title>
        <authorList>
            <person name="Dubert J."/>
            <person name="Rojas R."/>
        </authorList>
    </citation>
    <scope>NUCLEOTIDE SEQUENCE [LARGE SCALE GENOMIC DNA]</scope>
    <source>
        <strain evidence="13 14">NPI-1</strain>
        <plasmid evidence="14">pveu</plasmid>
        <plasmid evidence="13">pVEu</plasmid>
    </source>
</reference>
<dbReference type="GeneID" id="78078803"/>